<dbReference type="Pfam" id="PF08530">
    <property type="entry name" value="PepX_C"/>
    <property type="match status" value="1"/>
</dbReference>
<feature type="domain" description="Xaa-Pro dipeptidyl-peptidase C-terminal" evidence="1">
    <location>
        <begin position="1"/>
        <end position="226"/>
    </location>
</feature>
<dbReference type="Proteomes" id="UP000030701">
    <property type="component" value="Unassembled WGS sequence"/>
</dbReference>
<dbReference type="InterPro" id="IPR008979">
    <property type="entry name" value="Galactose-bd-like_sf"/>
</dbReference>
<reference evidence="2" key="2">
    <citation type="submission" date="2012-05" db="EMBL/GenBank/DDBJ databases">
        <title>The Genome Annotation of Fusarium oxysporum Cotton.</title>
        <authorList>
            <consortium name="The Broad Institute Genomics Platform"/>
            <person name="Ma L.-J."/>
            <person name="Corby-Kistler H."/>
            <person name="Broz K."/>
            <person name="Gale L.R."/>
            <person name="Jonkers W."/>
            <person name="O'Donnell K."/>
            <person name="Ploetz R."/>
            <person name="Steinberg C."/>
            <person name="Schwartz D.C."/>
            <person name="VanEtten H."/>
            <person name="Zhou S."/>
            <person name="Young S.K."/>
            <person name="Zeng Q."/>
            <person name="Gargeya S."/>
            <person name="Fitzgerald M."/>
            <person name="Abouelleil A."/>
            <person name="Alvarado L."/>
            <person name="Chapman S.B."/>
            <person name="Gainer-Dewar J."/>
            <person name="Goldberg J."/>
            <person name="Griggs A."/>
            <person name="Gujja S."/>
            <person name="Hansen M."/>
            <person name="Howarth C."/>
            <person name="Imamovic A."/>
            <person name="Ireland A."/>
            <person name="Larimer J."/>
            <person name="McCowan C."/>
            <person name="Murphy C."/>
            <person name="Pearson M."/>
            <person name="Poon T.W."/>
            <person name="Priest M."/>
            <person name="Roberts A."/>
            <person name="Saif S."/>
            <person name="Shea T."/>
            <person name="Sykes S."/>
            <person name="Wortman J."/>
            <person name="Nusbaum C."/>
            <person name="Birren B."/>
        </authorList>
    </citation>
    <scope>NUCLEOTIDE SEQUENCE</scope>
    <source>
        <strain evidence="2">25433</strain>
    </source>
</reference>
<dbReference type="SMART" id="SM00939">
    <property type="entry name" value="PepX_C"/>
    <property type="match status" value="1"/>
</dbReference>
<dbReference type="EMBL" id="JH657973">
    <property type="protein sequence ID" value="EXM18466.1"/>
    <property type="molecule type" value="Genomic_DNA"/>
</dbReference>
<proteinExistence type="predicted"/>
<sequence>MDCFVKGEYDNGFLSRPSVMLEVRSSRNVIHERRDEKAWPLPGTSWNQLYLGLSGLDGEPPTRSTELSYDCEYGRISLDYLFDQDTEVTGEMKLRLWVEARGRPGQSSVPHDLTLFVAIDKLGANGQPIRFNESIGYIDDWVTRGFCRVSRHALDPIHSKPWLPVYLGTSVSKDATGWREGRSYRAEGSKAIQLYPVKTQSYKKTSYREKDIGKPEHVAEHPSDAQFAEAGAHDFLEAITETDAVLEGAAGIAQAGGGVEAGLAVGRKARVDLDLLRRYRRRNEPDRDEKWKRSREHASHAVFSCDLGRGSKGEQMILIQIR</sequence>
<name>X0LBT5_FUSOX</name>
<accession>X0LBT5</accession>
<dbReference type="SUPFAM" id="SSF49785">
    <property type="entry name" value="Galactose-binding domain-like"/>
    <property type="match status" value="1"/>
</dbReference>
<evidence type="ECO:0000313" key="2">
    <source>
        <dbReference type="EMBL" id="EXM18466.1"/>
    </source>
</evidence>
<dbReference type="AlphaFoldDB" id="X0LBT5"/>
<organism evidence="2">
    <name type="scientific">Fusarium oxysporum f. sp. vasinfectum 25433</name>
    <dbReference type="NCBI Taxonomy" id="1089449"/>
    <lineage>
        <taxon>Eukaryota</taxon>
        <taxon>Fungi</taxon>
        <taxon>Dikarya</taxon>
        <taxon>Ascomycota</taxon>
        <taxon>Pezizomycotina</taxon>
        <taxon>Sordariomycetes</taxon>
        <taxon>Hypocreomycetidae</taxon>
        <taxon>Hypocreales</taxon>
        <taxon>Nectriaceae</taxon>
        <taxon>Fusarium</taxon>
        <taxon>Fusarium oxysporum species complex</taxon>
    </lineage>
</organism>
<dbReference type="GO" id="GO:0008239">
    <property type="term" value="F:dipeptidyl-peptidase activity"/>
    <property type="evidence" value="ECO:0007669"/>
    <property type="project" value="InterPro"/>
</dbReference>
<dbReference type="InterPro" id="IPR013736">
    <property type="entry name" value="Xaa-Pro_dipept_C"/>
</dbReference>
<dbReference type="HOGENOM" id="CLU_863413_0_0_1"/>
<protein>
    <recommendedName>
        <fullName evidence="1">Xaa-Pro dipeptidyl-peptidase C-terminal domain-containing protein</fullName>
    </recommendedName>
</protein>
<evidence type="ECO:0000259" key="1">
    <source>
        <dbReference type="SMART" id="SM00939"/>
    </source>
</evidence>
<dbReference type="Gene3D" id="2.60.120.260">
    <property type="entry name" value="Galactose-binding domain-like"/>
    <property type="match status" value="1"/>
</dbReference>
<gene>
    <name evidence="2" type="ORF">FOTG_13404</name>
</gene>
<reference evidence="2" key="1">
    <citation type="submission" date="2011-11" db="EMBL/GenBank/DDBJ databases">
        <title>The Genome Sequence of Fusarium oxysporum Cotton.</title>
        <authorList>
            <consortium name="The Broad Institute Genome Sequencing Platform"/>
            <person name="Ma L.-J."/>
            <person name="Gale L.R."/>
            <person name="Schwartz D.C."/>
            <person name="Zhou S."/>
            <person name="Corby-Kistler H."/>
            <person name="Young S.K."/>
            <person name="Zeng Q."/>
            <person name="Gargeya S."/>
            <person name="Fitzgerald M."/>
            <person name="Haas B."/>
            <person name="Abouelleil A."/>
            <person name="Alvarado L."/>
            <person name="Arachchi H.M."/>
            <person name="Berlin A."/>
            <person name="Brown A."/>
            <person name="Chapman S.B."/>
            <person name="Chen Z."/>
            <person name="Dunbar C."/>
            <person name="Freedman E."/>
            <person name="Gearin G."/>
            <person name="Goldberg J."/>
            <person name="Griggs A."/>
            <person name="Gujja S."/>
            <person name="Heiman D."/>
            <person name="Howarth C."/>
            <person name="Larson L."/>
            <person name="Lui A."/>
            <person name="MacDonald P.J.P."/>
            <person name="Montmayeur A."/>
            <person name="Murphy C."/>
            <person name="Neiman D."/>
            <person name="Pearson M."/>
            <person name="Priest M."/>
            <person name="Roberts A."/>
            <person name="Saif S."/>
            <person name="Shea T."/>
            <person name="Shenoy N."/>
            <person name="Sisk P."/>
            <person name="Stolte C."/>
            <person name="Sykes S."/>
            <person name="Wortman J."/>
            <person name="Nusbaum C."/>
            <person name="Birren B."/>
        </authorList>
    </citation>
    <scope>NUCLEOTIDE SEQUENCE [LARGE SCALE GENOMIC DNA]</scope>
    <source>
        <strain evidence="2">25433</strain>
    </source>
</reference>